<proteinExistence type="inferred from homology"/>
<protein>
    <recommendedName>
        <fullName evidence="10">Hexosyltransferase</fullName>
        <ecNumber evidence="10">2.4.1.-</ecNumber>
    </recommendedName>
</protein>
<evidence type="ECO:0000313" key="14">
    <source>
        <dbReference type="RefSeq" id="XP_052756646.1"/>
    </source>
</evidence>
<evidence type="ECO:0000313" key="11">
    <source>
        <dbReference type="Proteomes" id="UP001652740"/>
    </source>
</evidence>
<name>A0ABM3MZ84_GALME</name>
<evidence type="ECO:0000256" key="5">
    <source>
        <dbReference type="ARBA" id="ARBA00022692"/>
    </source>
</evidence>
<evidence type="ECO:0000256" key="4">
    <source>
        <dbReference type="ARBA" id="ARBA00022679"/>
    </source>
</evidence>
<dbReference type="InterPro" id="IPR002659">
    <property type="entry name" value="Glyco_trans_31"/>
</dbReference>
<evidence type="ECO:0000256" key="6">
    <source>
        <dbReference type="ARBA" id="ARBA00022968"/>
    </source>
</evidence>
<keyword evidence="8 10" id="KW-0333">Golgi apparatus</keyword>
<keyword evidence="3 10" id="KW-0328">Glycosyltransferase</keyword>
<evidence type="ECO:0000256" key="2">
    <source>
        <dbReference type="ARBA" id="ARBA00008661"/>
    </source>
</evidence>
<keyword evidence="5 10" id="KW-0812">Transmembrane</keyword>
<gene>
    <name evidence="12 13 14" type="primary">LOC113519614</name>
</gene>
<reference evidence="12 13" key="1">
    <citation type="submission" date="2025-05" db="UniProtKB">
        <authorList>
            <consortium name="RefSeq"/>
        </authorList>
    </citation>
    <scope>IDENTIFICATION</scope>
    <source>
        <tissue evidence="12 13">Whole larvae</tissue>
    </source>
</reference>
<sequence length="354" mass="41766">MKKRYINILFIIITTLFIWILWSSDTETNNTILLLKQNNYYIKDLLISPSPSVCTENQFLVIIVTSYVGHVELRSVHRRSMPSSLLKSMNITRIFLLAKIPPDERYITQEAIKDESTIFDDVLQGSFTENYRNLTHKHLMGLQWASTVCKPSYILKVDDDTVYNLQSTHKLLLQMNKSNDNLLIGYMLNNTKPRRSKQNKWYVTWEEYPRNEYPPYLSGWYYIITSKVATSLCEEAMYHPYFWIDDIFVTGILTESLNIKLKQLPEDYWLEYYELLECCLTDMIIRSIRCNYVVGPNGGRNNLMLEFTEAIRNCDDWRNCTRRVSEKSLKNECVVNKERNIFSNGTAEVHFVRL</sequence>
<keyword evidence="7 10" id="KW-1133">Transmembrane helix</keyword>
<accession>A0ABM3MZ84</accession>
<keyword evidence="6 10" id="KW-0735">Signal-anchor</keyword>
<evidence type="ECO:0000256" key="10">
    <source>
        <dbReference type="RuleBase" id="RU363063"/>
    </source>
</evidence>
<dbReference type="Gene3D" id="3.90.550.50">
    <property type="match status" value="1"/>
</dbReference>
<organism evidence="11 14">
    <name type="scientific">Galleria mellonella</name>
    <name type="common">Greater wax moth</name>
    <dbReference type="NCBI Taxonomy" id="7137"/>
    <lineage>
        <taxon>Eukaryota</taxon>
        <taxon>Metazoa</taxon>
        <taxon>Ecdysozoa</taxon>
        <taxon>Arthropoda</taxon>
        <taxon>Hexapoda</taxon>
        <taxon>Insecta</taxon>
        <taxon>Pterygota</taxon>
        <taxon>Neoptera</taxon>
        <taxon>Endopterygota</taxon>
        <taxon>Lepidoptera</taxon>
        <taxon>Glossata</taxon>
        <taxon>Ditrysia</taxon>
        <taxon>Pyraloidea</taxon>
        <taxon>Pyralidae</taxon>
        <taxon>Galleriinae</taxon>
        <taxon>Galleria</taxon>
    </lineage>
</organism>
<dbReference type="PANTHER" id="PTHR11214:SF235">
    <property type="entry name" value="HEXOSYLTRANSFERASE"/>
    <property type="match status" value="1"/>
</dbReference>
<evidence type="ECO:0000256" key="1">
    <source>
        <dbReference type="ARBA" id="ARBA00004323"/>
    </source>
</evidence>
<keyword evidence="11" id="KW-1185">Reference proteome</keyword>
<evidence type="ECO:0000256" key="9">
    <source>
        <dbReference type="ARBA" id="ARBA00023136"/>
    </source>
</evidence>
<evidence type="ECO:0000313" key="13">
    <source>
        <dbReference type="RefSeq" id="XP_031769221.2"/>
    </source>
</evidence>
<dbReference type="PANTHER" id="PTHR11214">
    <property type="entry name" value="BETA-1,3-N-ACETYLGLUCOSAMINYLTRANSFERASE"/>
    <property type="match status" value="1"/>
</dbReference>
<feature type="transmembrane region" description="Helical" evidence="10">
    <location>
        <begin position="5"/>
        <end position="22"/>
    </location>
</feature>
<dbReference type="GeneID" id="113519614"/>
<evidence type="ECO:0000256" key="8">
    <source>
        <dbReference type="ARBA" id="ARBA00023034"/>
    </source>
</evidence>
<dbReference type="Pfam" id="PF01762">
    <property type="entry name" value="Galactosyl_T"/>
    <property type="match status" value="1"/>
</dbReference>
<comment type="similarity">
    <text evidence="2 10">Belongs to the glycosyltransferase 31 family.</text>
</comment>
<comment type="subcellular location">
    <subcellularLocation>
        <location evidence="1 10">Golgi apparatus membrane</location>
        <topology evidence="1 10">Single-pass type II membrane protein</topology>
    </subcellularLocation>
</comment>
<keyword evidence="4" id="KW-0808">Transferase</keyword>
<dbReference type="RefSeq" id="XP_052756646.1">
    <property type="nucleotide sequence ID" value="XM_052900686.1"/>
</dbReference>
<dbReference type="EC" id="2.4.1.-" evidence="10"/>
<dbReference type="RefSeq" id="XP_026760538.2">
    <property type="nucleotide sequence ID" value="XM_026904737.3"/>
</dbReference>
<dbReference type="RefSeq" id="XP_031769221.2">
    <property type="nucleotide sequence ID" value="XM_031913361.2"/>
</dbReference>
<dbReference type="Proteomes" id="UP001652740">
    <property type="component" value="Unplaced"/>
</dbReference>
<evidence type="ECO:0000313" key="12">
    <source>
        <dbReference type="RefSeq" id="XP_026760538.2"/>
    </source>
</evidence>
<evidence type="ECO:0000256" key="3">
    <source>
        <dbReference type="ARBA" id="ARBA00022676"/>
    </source>
</evidence>
<keyword evidence="9 10" id="KW-0472">Membrane</keyword>
<evidence type="ECO:0000256" key="7">
    <source>
        <dbReference type="ARBA" id="ARBA00022989"/>
    </source>
</evidence>